<reference evidence="1" key="2">
    <citation type="journal article" date="2021" name="Microbiome">
        <title>Successional dynamics and alternative stable states in a saline activated sludge microbial community over 9 years.</title>
        <authorList>
            <person name="Wang Y."/>
            <person name="Ye J."/>
            <person name="Ju F."/>
            <person name="Liu L."/>
            <person name="Boyd J.A."/>
            <person name="Deng Y."/>
            <person name="Parks D.H."/>
            <person name="Jiang X."/>
            <person name="Yin X."/>
            <person name="Woodcroft B.J."/>
            <person name="Tyson G.W."/>
            <person name="Hugenholtz P."/>
            <person name="Polz M.F."/>
            <person name="Zhang T."/>
        </authorList>
    </citation>
    <scope>NUCLEOTIDE SEQUENCE</scope>
    <source>
        <strain evidence="1">HKST-UBA09</strain>
    </source>
</reference>
<evidence type="ECO:0000313" key="1">
    <source>
        <dbReference type="EMBL" id="MCA9387270.1"/>
    </source>
</evidence>
<name>A0A955LBR8_9BACT</name>
<dbReference type="Proteomes" id="UP000714915">
    <property type="component" value="Unassembled WGS sequence"/>
</dbReference>
<evidence type="ECO:0000313" key="2">
    <source>
        <dbReference type="Proteomes" id="UP000714915"/>
    </source>
</evidence>
<protein>
    <submittedName>
        <fullName evidence="1">Uncharacterized protein</fullName>
    </submittedName>
</protein>
<comment type="caution">
    <text evidence="1">The sequence shown here is derived from an EMBL/GenBank/DDBJ whole genome shotgun (WGS) entry which is preliminary data.</text>
</comment>
<dbReference type="EMBL" id="JAGQLF010000076">
    <property type="protein sequence ID" value="MCA9387270.1"/>
    <property type="molecule type" value="Genomic_DNA"/>
</dbReference>
<reference evidence="1" key="1">
    <citation type="submission" date="2020-04" db="EMBL/GenBank/DDBJ databases">
        <authorList>
            <person name="Zhang T."/>
        </authorList>
    </citation>
    <scope>NUCLEOTIDE SEQUENCE</scope>
    <source>
        <strain evidence="1">HKST-UBA09</strain>
    </source>
</reference>
<proteinExistence type="predicted"/>
<gene>
    <name evidence="1" type="ORF">KC669_04520</name>
</gene>
<accession>A0A955LBR8</accession>
<organism evidence="1 2">
    <name type="scientific">Candidatus Dojkabacteria bacterium</name>
    <dbReference type="NCBI Taxonomy" id="2099670"/>
    <lineage>
        <taxon>Bacteria</taxon>
        <taxon>Candidatus Dojkabacteria</taxon>
    </lineage>
</organism>
<dbReference type="AlphaFoldDB" id="A0A955LBR8"/>
<sequence>MRIEKVIEKLATNLESERAFLLSQLNAKNEKLMGILCSDTSLKRYVDNPASMTDNDVRRIFIIFTDKVRTEIKEARREEIEAQRQIEIRRWEEKLSERDRDYFPDVAEA</sequence>